<reference evidence="1 2" key="1">
    <citation type="submission" date="2012-11" db="EMBL/GenBank/DDBJ databases">
        <authorList>
            <person name="Linke B."/>
        </authorList>
    </citation>
    <scope>NUCLEOTIDE SEQUENCE [LARGE SCALE GENOMIC DNA]</scope>
    <source>
        <strain evidence="2">CFBP 1232</strain>
    </source>
</reference>
<protein>
    <submittedName>
        <fullName evidence="1">Uncharacterized protein</fullName>
    </submittedName>
</protein>
<organism evidence="1 2">
    <name type="scientific">Erwinia amylovora NBRC 12687 = CFBP 1232</name>
    <dbReference type="NCBI Taxonomy" id="1219359"/>
    <lineage>
        <taxon>Bacteria</taxon>
        <taxon>Pseudomonadati</taxon>
        <taxon>Pseudomonadota</taxon>
        <taxon>Gammaproteobacteria</taxon>
        <taxon>Enterobacterales</taxon>
        <taxon>Erwiniaceae</taxon>
        <taxon>Erwinia</taxon>
    </lineage>
</organism>
<name>A0A831A5Z9_ERWAM</name>
<accession>A0A831A5Z9</accession>
<evidence type="ECO:0000313" key="2">
    <source>
        <dbReference type="Proteomes" id="UP000013111"/>
    </source>
</evidence>
<evidence type="ECO:0000313" key="1">
    <source>
        <dbReference type="EMBL" id="CCO94327.1"/>
    </source>
</evidence>
<comment type="caution">
    <text evidence="1">The sequence shown here is derived from an EMBL/GenBank/DDBJ whole genome shotgun (WGS) entry which is preliminary data.</text>
</comment>
<dbReference type="EMBL" id="CAPB01000024">
    <property type="protein sequence ID" value="CCO94327.1"/>
    <property type="molecule type" value="Genomic_DNA"/>
</dbReference>
<reference evidence="1 2" key="2">
    <citation type="submission" date="2013-04" db="EMBL/GenBank/DDBJ databases">
        <title>Comparative genomics of 12 strains of Erwinia amylovora identifies a pan-genome with a large conserved core and provides insights into host specificity.</title>
        <authorList>
            <person name="Mann R.A."/>
            <person name="Smits T.H.M."/>
            <person name="Buehlmann A."/>
            <person name="Blom J."/>
            <person name="Goesmann A."/>
            <person name="Frey J.E."/>
            <person name="Plummer K.M."/>
            <person name="Beer S.V."/>
            <person name="Luck J."/>
            <person name="Duffy B."/>
            <person name="Rodoni B."/>
        </authorList>
    </citation>
    <scope>NUCLEOTIDE SEQUENCE [LARGE SCALE GENOMIC DNA]</scope>
    <source>
        <strain evidence="2">CFBP 1232</strain>
    </source>
</reference>
<dbReference type="Proteomes" id="UP000013111">
    <property type="component" value="Unassembled WGS sequence"/>
</dbReference>
<dbReference type="AlphaFoldDB" id="A0A831A5Z9"/>
<proteinExistence type="predicted"/>
<gene>
    <name evidence="1" type="ORF">BN437_2409</name>
</gene>
<sequence>MLKQQDITCSANILYCCLNNTHWKSVEYLANLMRISVGRCQLMLTQLVMAGMAIEGADGEMNKRCL</sequence>